<evidence type="ECO:0000313" key="6">
    <source>
        <dbReference type="Proteomes" id="UP000504632"/>
    </source>
</evidence>
<sequence>MSVVLEKSTIPGPGHHAEHLRLNDPSCTLDSNGTHLFTNISLNDCGTVMEEDDDSLIFRNEIVSYDDPNDIITRKHEVEIEISCKYQKRNNVTVEFDAHRPAINITERGFGTFTYEFEFYDSPQFTDRKDPNSYPLEYEVGEMMYLQIESSSPVPNTEIFVESCSATPYDNPSYPLAYPIIVNGCGVDDTLKTFTSHQSDFKFGLQAFKFIGLYDQVFITCSIILCEAGNPNTRCSEGCSNTTAAFSVPHRHRRDAPIQTGNHYISQGPLRLRRSTGRSEVSGTQKLDLNLVFVAGCLLAAVGMVCGVMVIRTRRTHRREVWTVSLVKDSSVPLSTLAVRAHPVRGSGGGPERREVGEWR</sequence>
<dbReference type="Gene3D" id="2.60.40.4100">
    <property type="entry name" value="Zona pellucida, ZP-C domain"/>
    <property type="match status" value="1"/>
</dbReference>
<name>A0A6J2VRM0_CHACN</name>
<evidence type="ECO:0000256" key="3">
    <source>
        <dbReference type="ARBA" id="ARBA00023180"/>
    </source>
</evidence>
<dbReference type="InterPro" id="IPR001507">
    <property type="entry name" value="ZP_dom"/>
</dbReference>
<gene>
    <name evidence="7" type="primary">LOC115814989</name>
</gene>
<dbReference type="AlphaFoldDB" id="A0A6J2VRM0"/>
<dbReference type="InterPro" id="IPR055356">
    <property type="entry name" value="ZP-N"/>
</dbReference>
<keyword evidence="2" id="KW-1015">Disulfide bond</keyword>
<dbReference type="RefSeq" id="XP_030633821.1">
    <property type="nucleotide sequence ID" value="XM_030777961.1"/>
</dbReference>
<feature type="domain" description="ZP" evidence="5">
    <location>
        <begin position="1"/>
        <end position="242"/>
    </location>
</feature>
<reference evidence="7" key="1">
    <citation type="submission" date="2025-08" db="UniProtKB">
        <authorList>
            <consortium name="RefSeq"/>
        </authorList>
    </citation>
    <scope>IDENTIFICATION</scope>
</reference>
<feature type="transmembrane region" description="Helical" evidence="4">
    <location>
        <begin position="291"/>
        <end position="311"/>
    </location>
</feature>
<keyword evidence="4" id="KW-0812">Transmembrane</keyword>
<evidence type="ECO:0000256" key="2">
    <source>
        <dbReference type="ARBA" id="ARBA00023157"/>
    </source>
</evidence>
<keyword evidence="3" id="KW-0325">Glycoprotein</keyword>
<dbReference type="Proteomes" id="UP000504632">
    <property type="component" value="Chromosome 6"/>
</dbReference>
<dbReference type="PANTHER" id="PTHR14002:SF59">
    <property type="entry name" value="CUB AND ZONA PELLUCIDA-LIKE DOMAIN-CONTAINING PROTEIN 1-RELATED"/>
    <property type="match status" value="1"/>
</dbReference>
<dbReference type="InterPro" id="IPR055355">
    <property type="entry name" value="ZP-C"/>
</dbReference>
<dbReference type="SMART" id="SM00241">
    <property type="entry name" value="ZP"/>
    <property type="match status" value="1"/>
</dbReference>
<dbReference type="InterPro" id="IPR042235">
    <property type="entry name" value="ZP-C_dom"/>
</dbReference>
<keyword evidence="4" id="KW-1133">Transmembrane helix</keyword>
<evidence type="ECO:0000313" key="7">
    <source>
        <dbReference type="RefSeq" id="XP_030633821.1"/>
    </source>
</evidence>
<protein>
    <submittedName>
        <fullName evidence="7">CUB and zona pellucida-like domain-containing protein 1</fullName>
    </submittedName>
</protein>
<dbReference type="InParanoid" id="A0A6J2VRM0"/>
<dbReference type="PROSITE" id="PS51034">
    <property type="entry name" value="ZP_2"/>
    <property type="match status" value="1"/>
</dbReference>
<keyword evidence="6" id="KW-1185">Reference proteome</keyword>
<organism evidence="6 7">
    <name type="scientific">Chanos chanos</name>
    <name type="common">Milkfish</name>
    <name type="synonym">Mugil chanos</name>
    <dbReference type="NCBI Taxonomy" id="29144"/>
    <lineage>
        <taxon>Eukaryota</taxon>
        <taxon>Metazoa</taxon>
        <taxon>Chordata</taxon>
        <taxon>Craniata</taxon>
        <taxon>Vertebrata</taxon>
        <taxon>Euteleostomi</taxon>
        <taxon>Actinopterygii</taxon>
        <taxon>Neopterygii</taxon>
        <taxon>Teleostei</taxon>
        <taxon>Ostariophysi</taxon>
        <taxon>Gonorynchiformes</taxon>
        <taxon>Chanidae</taxon>
        <taxon>Chanos</taxon>
    </lineage>
</organism>
<dbReference type="OrthoDB" id="10063988at2759"/>
<keyword evidence="1" id="KW-0732">Signal</keyword>
<proteinExistence type="predicted"/>
<dbReference type="InterPro" id="IPR048290">
    <property type="entry name" value="ZP_chr"/>
</dbReference>
<dbReference type="PRINTS" id="PR00023">
    <property type="entry name" value="ZPELLUCIDA"/>
</dbReference>
<dbReference type="GeneID" id="115814989"/>
<keyword evidence="4" id="KW-0472">Membrane</keyword>
<evidence type="ECO:0000256" key="1">
    <source>
        <dbReference type="ARBA" id="ARBA00022729"/>
    </source>
</evidence>
<dbReference type="Pfam" id="PF00100">
    <property type="entry name" value="Zona_pellucida"/>
    <property type="match status" value="1"/>
</dbReference>
<dbReference type="PANTHER" id="PTHR14002">
    <property type="entry name" value="ENDOGLIN/TGF-BETA RECEPTOR TYPE III"/>
    <property type="match status" value="1"/>
</dbReference>
<accession>A0A6J2VRM0</accession>
<evidence type="ECO:0000256" key="4">
    <source>
        <dbReference type="SAM" id="Phobius"/>
    </source>
</evidence>
<evidence type="ECO:0000259" key="5">
    <source>
        <dbReference type="PROSITE" id="PS51034"/>
    </source>
</evidence>
<dbReference type="Pfam" id="PF23344">
    <property type="entry name" value="ZP-N"/>
    <property type="match status" value="1"/>
</dbReference>
<dbReference type="Gene3D" id="2.60.40.3210">
    <property type="entry name" value="Zona pellucida, ZP-N domain"/>
    <property type="match status" value="1"/>
</dbReference>